<name>A0A382KUP9_9ZZZZ</name>
<evidence type="ECO:0000256" key="1">
    <source>
        <dbReference type="SAM" id="MobiDB-lite"/>
    </source>
</evidence>
<feature type="region of interest" description="Disordered" evidence="1">
    <location>
        <begin position="11"/>
        <end position="43"/>
    </location>
</feature>
<dbReference type="EMBL" id="UINC01082865">
    <property type="protein sequence ID" value="SVC28019.1"/>
    <property type="molecule type" value="Genomic_DNA"/>
</dbReference>
<feature type="compositionally biased region" description="Polar residues" evidence="1">
    <location>
        <begin position="17"/>
        <end position="26"/>
    </location>
</feature>
<sequence>TDEILKIYNMGEAAPNISGNNPNTPSGEPEIGSGNISTSFEKK</sequence>
<protein>
    <submittedName>
        <fullName evidence="2">Uncharacterized protein</fullName>
    </submittedName>
</protein>
<feature type="compositionally biased region" description="Polar residues" evidence="1">
    <location>
        <begin position="34"/>
        <end position="43"/>
    </location>
</feature>
<gene>
    <name evidence="2" type="ORF">METZ01_LOCUS280873</name>
</gene>
<reference evidence="2" key="1">
    <citation type="submission" date="2018-05" db="EMBL/GenBank/DDBJ databases">
        <authorList>
            <person name="Lanie J.A."/>
            <person name="Ng W.-L."/>
            <person name="Kazmierczak K.M."/>
            <person name="Andrzejewski T.M."/>
            <person name="Davidsen T.M."/>
            <person name="Wayne K.J."/>
            <person name="Tettelin H."/>
            <person name="Glass J.I."/>
            <person name="Rusch D."/>
            <person name="Podicherti R."/>
            <person name="Tsui H.-C.T."/>
            <person name="Winkler M.E."/>
        </authorList>
    </citation>
    <scope>NUCLEOTIDE SEQUENCE</scope>
</reference>
<dbReference type="AlphaFoldDB" id="A0A382KUP9"/>
<feature type="non-terminal residue" evidence="2">
    <location>
        <position position="1"/>
    </location>
</feature>
<evidence type="ECO:0000313" key="2">
    <source>
        <dbReference type="EMBL" id="SVC28019.1"/>
    </source>
</evidence>
<accession>A0A382KUP9</accession>
<organism evidence="2">
    <name type="scientific">marine metagenome</name>
    <dbReference type="NCBI Taxonomy" id="408172"/>
    <lineage>
        <taxon>unclassified sequences</taxon>
        <taxon>metagenomes</taxon>
        <taxon>ecological metagenomes</taxon>
    </lineage>
</organism>
<proteinExistence type="predicted"/>